<gene>
    <name evidence="2" type="ORF">WA026_020250</name>
</gene>
<sequence length="318" mass="37789">MDEYVNKYKELKNRYAISRKELDIFQVEKKYLQYKSELSLRTNEIEKTVTETNNANVTLFELTKKLTDAKTKNNYLQNTMDSLKSRVETVRNGNLKNIQKLFESDQRSINIASENSILRDTLYRIQTENIDLKRTKAELEEKLQKLNDNLKEVTEKIISEDESLKKLEEQSSKLLTEYEKCGDLSKWMNEVDNHIFRNEKLKILYEKKNAEKFVLEKDLWFWRSEYGTLMQLVGDSPEISVKRNFMSTLSSFNLKKKIQHFSQEIEGNNRCLKELMEKWKQADLANKAMINDIEHYDEENIILRKKLEKVVNFGCIGY</sequence>
<name>A0AAW1TXS3_9CUCU</name>
<feature type="coiled-coil region" evidence="1">
    <location>
        <begin position="1"/>
        <end position="28"/>
    </location>
</feature>
<evidence type="ECO:0000313" key="3">
    <source>
        <dbReference type="Proteomes" id="UP001431783"/>
    </source>
</evidence>
<comment type="caution">
    <text evidence="2">The sequence shown here is derived from an EMBL/GenBank/DDBJ whole genome shotgun (WGS) entry which is preliminary data.</text>
</comment>
<organism evidence="2 3">
    <name type="scientific">Henosepilachna vigintioctopunctata</name>
    <dbReference type="NCBI Taxonomy" id="420089"/>
    <lineage>
        <taxon>Eukaryota</taxon>
        <taxon>Metazoa</taxon>
        <taxon>Ecdysozoa</taxon>
        <taxon>Arthropoda</taxon>
        <taxon>Hexapoda</taxon>
        <taxon>Insecta</taxon>
        <taxon>Pterygota</taxon>
        <taxon>Neoptera</taxon>
        <taxon>Endopterygota</taxon>
        <taxon>Coleoptera</taxon>
        <taxon>Polyphaga</taxon>
        <taxon>Cucujiformia</taxon>
        <taxon>Coccinelloidea</taxon>
        <taxon>Coccinellidae</taxon>
        <taxon>Epilachninae</taxon>
        <taxon>Epilachnini</taxon>
        <taxon>Henosepilachna</taxon>
    </lineage>
</organism>
<reference evidence="2 3" key="1">
    <citation type="submission" date="2023-03" db="EMBL/GenBank/DDBJ databases">
        <title>Genome insight into feeding habits of ladybird beetles.</title>
        <authorList>
            <person name="Li H.-S."/>
            <person name="Huang Y.-H."/>
            <person name="Pang H."/>
        </authorList>
    </citation>
    <scope>NUCLEOTIDE SEQUENCE [LARGE SCALE GENOMIC DNA]</scope>
    <source>
        <strain evidence="2">SYSU_2023b</strain>
        <tissue evidence="2">Whole body</tissue>
    </source>
</reference>
<protein>
    <submittedName>
        <fullName evidence="2">Uncharacterized protein</fullName>
    </submittedName>
</protein>
<keyword evidence="3" id="KW-1185">Reference proteome</keyword>
<dbReference type="AlphaFoldDB" id="A0AAW1TXS3"/>
<dbReference type="EMBL" id="JARQZJ010000014">
    <property type="protein sequence ID" value="KAK9872897.1"/>
    <property type="molecule type" value="Genomic_DNA"/>
</dbReference>
<evidence type="ECO:0000256" key="1">
    <source>
        <dbReference type="SAM" id="Coils"/>
    </source>
</evidence>
<accession>A0AAW1TXS3</accession>
<feature type="coiled-coil region" evidence="1">
    <location>
        <begin position="122"/>
        <end position="170"/>
    </location>
</feature>
<proteinExistence type="predicted"/>
<keyword evidence="1" id="KW-0175">Coiled coil</keyword>
<dbReference type="Proteomes" id="UP001431783">
    <property type="component" value="Unassembled WGS sequence"/>
</dbReference>
<evidence type="ECO:0000313" key="2">
    <source>
        <dbReference type="EMBL" id="KAK9872897.1"/>
    </source>
</evidence>